<feature type="compositionally biased region" description="Basic residues" evidence="1">
    <location>
        <begin position="177"/>
        <end position="193"/>
    </location>
</feature>
<feature type="signal peptide" evidence="2">
    <location>
        <begin position="1"/>
        <end position="37"/>
    </location>
</feature>
<organism evidence="3 4">
    <name type="scientific">Anguilla anguilla</name>
    <name type="common">European freshwater eel</name>
    <name type="synonym">Muraena anguilla</name>
    <dbReference type="NCBI Taxonomy" id="7936"/>
    <lineage>
        <taxon>Eukaryota</taxon>
        <taxon>Metazoa</taxon>
        <taxon>Chordata</taxon>
        <taxon>Craniata</taxon>
        <taxon>Vertebrata</taxon>
        <taxon>Euteleostomi</taxon>
        <taxon>Actinopterygii</taxon>
        <taxon>Neopterygii</taxon>
        <taxon>Teleostei</taxon>
        <taxon>Anguilliformes</taxon>
        <taxon>Anguillidae</taxon>
        <taxon>Anguilla</taxon>
    </lineage>
</organism>
<dbReference type="PANTHER" id="PTHR41693">
    <property type="entry name" value="HEME-BINDING PROTEIN 1"/>
    <property type="match status" value="1"/>
</dbReference>
<keyword evidence="4" id="KW-1185">Reference proteome</keyword>
<evidence type="ECO:0000313" key="4">
    <source>
        <dbReference type="Proteomes" id="UP001044222"/>
    </source>
</evidence>
<sequence>MFWFSVDLNTTFRSARMMAKMTKRFLALLCLVALCFGQKKRRQEILEWDPKVNVQKTYTRGCANLTQVLDNWKFAIMTQVKELLLNDHSVVLPEYGRIQPLSDALGDLYKEFDALKGQLVQLTSKFDGVEAFTDQIQEGRFPPPPQRVERRPPPQRVERLPTLPRKESPAPHTAEGRRHRPRVLVRKIQRPQA</sequence>
<feature type="region of interest" description="Disordered" evidence="1">
    <location>
        <begin position="136"/>
        <end position="193"/>
    </location>
</feature>
<evidence type="ECO:0000313" key="3">
    <source>
        <dbReference type="EMBL" id="KAG5832693.1"/>
    </source>
</evidence>
<accession>A0A9D3RJK6</accession>
<reference evidence="3" key="1">
    <citation type="submission" date="2021-01" db="EMBL/GenBank/DDBJ databases">
        <title>A chromosome-scale assembly of European eel, Anguilla anguilla.</title>
        <authorList>
            <person name="Henkel C."/>
            <person name="Jong-Raadsen S.A."/>
            <person name="Dufour S."/>
            <person name="Weltzien F.-A."/>
            <person name="Palstra A.P."/>
            <person name="Pelster B."/>
            <person name="Spaink H.P."/>
            <person name="Van Den Thillart G.E."/>
            <person name="Jansen H."/>
            <person name="Zahm M."/>
            <person name="Klopp C."/>
            <person name="Cedric C."/>
            <person name="Louis A."/>
            <person name="Berthelot C."/>
            <person name="Parey E."/>
            <person name="Roest Crollius H."/>
            <person name="Montfort J."/>
            <person name="Robinson-Rechavi M."/>
            <person name="Bucao C."/>
            <person name="Bouchez O."/>
            <person name="Gislard M."/>
            <person name="Lluch J."/>
            <person name="Milhes M."/>
            <person name="Lampietro C."/>
            <person name="Lopez Roques C."/>
            <person name="Donnadieu C."/>
            <person name="Braasch I."/>
            <person name="Desvignes T."/>
            <person name="Postlethwait J."/>
            <person name="Bobe J."/>
            <person name="Guiguen Y."/>
            <person name="Dirks R."/>
        </authorList>
    </citation>
    <scope>NUCLEOTIDE SEQUENCE</scope>
    <source>
        <strain evidence="3">Tag_6206</strain>
        <tissue evidence="3">Liver</tissue>
    </source>
</reference>
<proteinExistence type="predicted"/>
<evidence type="ECO:0000256" key="1">
    <source>
        <dbReference type="SAM" id="MobiDB-lite"/>
    </source>
</evidence>
<name>A0A9D3RJK6_ANGAN</name>
<dbReference type="Proteomes" id="UP001044222">
    <property type="component" value="Chromosome 17"/>
</dbReference>
<feature type="chain" id="PRO_5038995529" evidence="2">
    <location>
        <begin position="38"/>
        <end position="193"/>
    </location>
</feature>
<protein>
    <submittedName>
        <fullName evidence="3">Uncharacterized protein</fullName>
    </submittedName>
</protein>
<feature type="compositionally biased region" description="Basic and acidic residues" evidence="1">
    <location>
        <begin position="147"/>
        <end position="169"/>
    </location>
</feature>
<dbReference type="PANTHER" id="PTHR41693:SF2">
    <property type="entry name" value="BIOGENESIS OF LYSOSOME-RELATED ORGANELLES COMPLEX 1 SUBUNIT 2"/>
    <property type="match status" value="1"/>
</dbReference>
<dbReference type="AlphaFoldDB" id="A0A9D3RJK6"/>
<gene>
    <name evidence="3" type="ORF">ANANG_G00293850</name>
</gene>
<dbReference type="EMBL" id="JAFIRN010000017">
    <property type="protein sequence ID" value="KAG5832693.1"/>
    <property type="molecule type" value="Genomic_DNA"/>
</dbReference>
<comment type="caution">
    <text evidence="3">The sequence shown here is derived from an EMBL/GenBank/DDBJ whole genome shotgun (WGS) entry which is preliminary data.</text>
</comment>
<keyword evidence="2" id="KW-0732">Signal</keyword>
<evidence type="ECO:0000256" key="2">
    <source>
        <dbReference type="SAM" id="SignalP"/>
    </source>
</evidence>